<dbReference type="InParanoid" id="A0A0D2HMH8"/>
<accession>A0A0D2HMH8</accession>
<dbReference type="PANTHER" id="PTHR11124">
    <property type="entry name" value="VACUOLAR SORTING PROTEIN VPS29"/>
    <property type="match status" value="1"/>
</dbReference>
<dbReference type="NCBIfam" id="TIGR00040">
    <property type="entry name" value="yfcE"/>
    <property type="match status" value="1"/>
</dbReference>
<evidence type="ECO:0000313" key="4">
    <source>
        <dbReference type="EMBL" id="KIX11813.1"/>
    </source>
</evidence>
<organism evidence="4 5">
    <name type="scientific">Dethiosulfatarculus sandiegensis</name>
    <dbReference type="NCBI Taxonomy" id="1429043"/>
    <lineage>
        <taxon>Bacteria</taxon>
        <taxon>Pseudomonadati</taxon>
        <taxon>Thermodesulfobacteriota</taxon>
        <taxon>Desulfarculia</taxon>
        <taxon>Desulfarculales</taxon>
        <taxon>Desulfarculaceae</taxon>
        <taxon>Dethiosulfatarculus</taxon>
    </lineage>
</organism>
<dbReference type="InterPro" id="IPR000979">
    <property type="entry name" value="Phosphodiesterase_MJ0936/Vps29"/>
</dbReference>
<keyword evidence="2" id="KW-0479">Metal-binding</keyword>
<reference evidence="4 5" key="1">
    <citation type="submission" date="2013-11" db="EMBL/GenBank/DDBJ databases">
        <title>Metagenomic analysis of a methanogenic consortium involved in long chain n-alkane degradation.</title>
        <authorList>
            <person name="Davidova I.A."/>
            <person name="Callaghan A.V."/>
            <person name="Wawrik B."/>
            <person name="Pruitt S."/>
            <person name="Marks C."/>
            <person name="Duncan K.E."/>
            <person name="Suflita J.M."/>
        </authorList>
    </citation>
    <scope>NUCLEOTIDE SEQUENCE [LARGE SCALE GENOMIC DNA]</scope>
    <source>
        <strain evidence="4 5">SPR</strain>
    </source>
</reference>
<sequence>MMRVGVISDTHLRSYDRDLAKKLAEHFKDVQMILHAGDITELSVLDMLEAPQVIAVLGNMDGFAAAQSLPAKRELKLEGFQIGLIHGYGPPNGLEERVRREFDDVDAIVFGHSHKPTNYLLNGLLYFNPGSAAGGRGHPKTVGMLTLGDSISGEIIEI</sequence>
<dbReference type="GO" id="GO:0046872">
    <property type="term" value="F:metal ion binding"/>
    <property type="evidence" value="ECO:0007669"/>
    <property type="project" value="UniProtKB-KW"/>
</dbReference>
<protein>
    <recommendedName>
        <fullName evidence="2">Phosphoesterase</fullName>
        <ecNumber evidence="2">3.1.4.-</ecNumber>
    </recommendedName>
</protein>
<dbReference type="AlphaFoldDB" id="A0A0D2HMH8"/>
<dbReference type="Gene3D" id="3.60.21.10">
    <property type="match status" value="1"/>
</dbReference>
<comment type="caution">
    <text evidence="4">The sequence shown here is derived from an EMBL/GenBank/DDBJ whole genome shotgun (WGS) entry which is preliminary data.</text>
</comment>
<dbReference type="RefSeq" id="WP_044351524.1">
    <property type="nucleotide sequence ID" value="NZ_AZAC01000044.1"/>
</dbReference>
<dbReference type="InterPro" id="IPR024654">
    <property type="entry name" value="Calcineurin-like_PHP_lpxH"/>
</dbReference>
<keyword evidence="5" id="KW-1185">Reference proteome</keyword>
<dbReference type="Proteomes" id="UP000032233">
    <property type="component" value="Unassembled WGS sequence"/>
</dbReference>
<evidence type="ECO:0000256" key="1">
    <source>
        <dbReference type="ARBA" id="ARBA00008950"/>
    </source>
</evidence>
<dbReference type="InterPro" id="IPR041802">
    <property type="entry name" value="MPP_YfcE"/>
</dbReference>
<proteinExistence type="inferred from homology"/>
<name>A0A0D2HMH8_9BACT</name>
<evidence type="ECO:0000313" key="5">
    <source>
        <dbReference type="Proteomes" id="UP000032233"/>
    </source>
</evidence>
<evidence type="ECO:0000256" key="2">
    <source>
        <dbReference type="RuleBase" id="RU362039"/>
    </source>
</evidence>
<comment type="cofactor">
    <cofactor evidence="2">
        <name>a divalent metal cation</name>
        <dbReference type="ChEBI" id="CHEBI:60240"/>
    </cofactor>
</comment>
<dbReference type="STRING" id="1429043.X474_22315"/>
<feature type="domain" description="Calcineurin-like phosphoesterase" evidence="3">
    <location>
        <begin position="2"/>
        <end position="147"/>
    </location>
</feature>
<comment type="similarity">
    <text evidence="1 2">Belongs to the metallophosphoesterase superfamily. YfcE family.</text>
</comment>
<dbReference type="EMBL" id="AZAC01000044">
    <property type="protein sequence ID" value="KIX11813.1"/>
    <property type="molecule type" value="Genomic_DNA"/>
</dbReference>
<dbReference type="CDD" id="cd00841">
    <property type="entry name" value="MPP_YfcE"/>
    <property type="match status" value="1"/>
</dbReference>
<dbReference type="GO" id="GO:0016787">
    <property type="term" value="F:hydrolase activity"/>
    <property type="evidence" value="ECO:0007669"/>
    <property type="project" value="UniProtKB-UniRule"/>
</dbReference>
<dbReference type="SUPFAM" id="SSF56300">
    <property type="entry name" value="Metallo-dependent phosphatases"/>
    <property type="match status" value="1"/>
</dbReference>
<dbReference type="FunCoup" id="A0A0D2HMH8">
    <property type="interactions" value="63"/>
</dbReference>
<evidence type="ECO:0000259" key="3">
    <source>
        <dbReference type="Pfam" id="PF12850"/>
    </source>
</evidence>
<gene>
    <name evidence="4" type="ORF">X474_22315</name>
</gene>
<dbReference type="Pfam" id="PF12850">
    <property type="entry name" value="Metallophos_2"/>
    <property type="match status" value="1"/>
</dbReference>
<dbReference type="EC" id="3.1.4.-" evidence="2"/>
<dbReference type="InterPro" id="IPR029052">
    <property type="entry name" value="Metallo-depent_PP-like"/>
</dbReference>